<accession>A0A917HRL8</accession>
<reference evidence="2" key="2">
    <citation type="submission" date="2020-09" db="EMBL/GenBank/DDBJ databases">
        <authorList>
            <person name="Sun Q."/>
            <person name="Zhou Y."/>
        </authorList>
    </citation>
    <scope>NUCLEOTIDE SEQUENCE</scope>
    <source>
        <strain evidence="2">CGMCC 1.12754</strain>
    </source>
</reference>
<evidence type="ECO:0000313" key="3">
    <source>
        <dbReference type="Proteomes" id="UP000622860"/>
    </source>
</evidence>
<keyword evidence="1" id="KW-1133">Transmembrane helix</keyword>
<dbReference type="EMBL" id="BMFR01000029">
    <property type="protein sequence ID" value="GGG88010.1"/>
    <property type="molecule type" value="Genomic_DNA"/>
</dbReference>
<comment type="caution">
    <text evidence="2">The sequence shown here is derived from an EMBL/GenBank/DDBJ whole genome shotgun (WGS) entry which is preliminary data.</text>
</comment>
<evidence type="ECO:0000313" key="2">
    <source>
        <dbReference type="EMBL" id="GGG88010.1"/>
    </source>
</evidence>
<feature type="transmembrane region" description="Helical" evidence="1">
    <location>
        <begin position="89"/>
        <end position="111"/>
    </location>
</feature>
<feature type="transmembrane region" description="Helical" evidence="1">
    <location>
        <begin position="62"/>
        <end position="82"/>
    </location>
</feature>
<keyword evidence="3" id="KW-1185">Reference proteome</keyword>
<dbReference type="AlphaFoldDB" id="A0A917HRL8"/>
<proteinExistence type="predicted"/>
<evidence type="ECO:0000256" key="1">
    <source>
        <dbReference type="SAM" id="Phobius"/>
    </source>
</evidence>
<dbReference type="RefSeq" id="WP_188456905.1">
    <property type="nucleotide sequence ID" value="NZ_BMFR01000029.1"/>
</dbReference>
<feature type="transmembrane region" description="Helical" evidence="1">
    <location>
        <begin position="6"/>
        <end position="26"/>
    </location>
</feature>
<feature type="transmembrane region" description="Helical" evidence="1">
    <location>
        <begin position="38"/>
        <end position="56"/>
    </location>
</feature>
<gene>
    <name evidence="2" type="ORF">GCM10011398_37480</name>
</gene>
<organism evidence="2 3">
    <name type="scientific">Virgibacillus oceani</name>
    <dbReference type="NCBI Taxonomy" id="1479511"/>
    <lineage>
        <taxon>Bacteria</taxon>
        <taxon>Bacillati</taxon>
        <taxon>Bacillota</taxon>
        <taxon>Bacilli</taxon>
        <taxon>Bacillales</taxon>
        <taxon>Bacillaceae</taxon>
        <taxon>Virgibacillus</taxon>
    </lineage>
</organism>
<feature type="transmembrane region" description="Helical" evidence="1">
    <location>
        <begin position="117"/>
        <end position="135"/>
    </location>
</feature>
<keyword evidence="1" id="KW-0812">Transmembrane</keyword>
<protein>
    <submittedName>
        <fullName evidence="2">Uncharacterized protein</fullName>
    </submittedName>
</protein>
<name>A0A917HRL8_9BACI</name>
<keyword evidence="1" id="KW-0472">Membrane</keyword>
<dbReference type="Proteomes" id="UP000622860">
    <property type="component" value="Unassembled WGS sequence"/>
</dbReference>
<feature type="transmembrane region" description="Helical" evidence="1">
    <location>
        <begin position="147"/>
        <end position="165"/>
    </location>
</feature>
<sequence length="186" mass="20460">MTFPLFVVLLTIFMLAMLVIGQTIYYRNEITKMSGMMIAMGLGMSVGLAVGIIMGIMYSGTLFISTVLGMTIGFTAGFLSGIPINMIAVLDGMLAGIMGGMMGAMLGYMISPEYSDAIVKIMFMLFIATSLILLYIVQEEVNKNRSLFKNLFIITILFLIFLVGFNQTGPIFQDMNGNEQHEKKHS</sequence>
<reference evidence="2" key="1">
    <citation type="journal article" date="2014" name="Int. J. Syst. Evol. Microbiol.">
        <title>Complete genome sequence of Corynebacterium casei LMG S-19264T (=DSM 44701T), isolated from a smear-ripened cheese.</title>
        <authorList>
            <consortium name="US DOE Joint Genome Institute (JGI-PGF)"/>
            <person name="Walter F."/>
            <person name="Albersmeier A."/>
            <person name="Kalinowski J."/>
            <person name="Ruckert C."/>
        </authorList>
    </citation>
    <scope>NUCLEOTIDE SEQUENCE</scope>
    <source>
        <strain evidence="2">CGMCC 1.12754</strain>
    </source>
</reference>